<dbReference type="EMBL" id="VSSS01000133">
    <property type="protein sequence ID" value="TYL80880.1"/>
    <property type="molecule type" value="Genomic_DNA"/>
</dbReference>
<gene>
    <name evidence="1" type="ORF">FXB40_47495</name>
</gene>
<dbReference type="Proteomes" id="UP000324758">
    <property type="component" value="Unassembled WGS sequence"/>
</dbReference>
<comment type="caution">
    <text evidence="1">The sequence shown here is derived from an EMBL/GenBank/DDBJ whole genome shotgun (WGS) entry which is preliminary data.</text>
</comment>
<accession>A0A5D3JV90</accession>
<name>A0A5D3JV90_9BRAD</name>
<sequence>MILQQSKYDLSFEERLVQEARRLSEEANRLPICEEREELLRQARQADTASHMTEWLPCVGLRAPK</sequence>
<evidence type="ECO:0000313" key="2">
    <source>
        <dbReference type="Proteomes" id="UP000324758"/>
    </source>
</evidence>
<reference evidence="1 2" key="1">
    <citation type="submission" date="2019-08" db="EMBL/GenBank/DDBJ databases">
        <title>Bradyrhizobium hipponensis sp. nov., a rhizobium isolated from a Lupinus angustifolius root nodule in Tunisia.</title>
        <authorList>
            <person name="Off K."/>
            <person name="Rejili M."/>
            <person name="Mars M."/>
            <person name="Brachmann A."/>
            <person name="Marin M."/>
        </authorList>
    </citation>
    <scope>NUCLEOTIDE SEQUENCE [LARGE SCALE GENOMIC DNA]</scope>
    <source>
        <strain evidence="1 2">CTAW71</strain>
    </source>
</reference>
<proteinExistence type="predicted"/>
<keyword evidence="2" id="KW-1185">Reference proteome</keyword>
<protein>
    <submittedName>
        <fullName evidence="1">Uncharacterized protein</fullName>
    </submittedName>
</protein>
<dbReference type="OrthoDB" id="8128823at2"/>
<dbReference type="AlphaFoldDB" id="A0A5D3JV90"/>
<organism evidence="1 2">
    <name type="scientific">Bradyrhizobium rifense</name>
    <dbReference type="NCBI Taxonomy" id="515499"/>
    <lineage>
        <taxon>Bacteria</taxon>
        <taxon>Pseudomonadati</taxon>
        <taxon>Pseudomonadota</taxon>
        <taxon>Alphaproteobacteria</taxon>
        <taxon>Hyphomicrobiales</taxon>
        <taxon>Nitrobacteraceae</taxon>
        <taxon>Bradyrhizobium</taxon>
    </lineage>
</organism>
<evidence type="ECO:0000313" key="1">
    <source>
        <dbReference type="EMBL" id="TYL80880.1"/>
    </source>
</evidence>